<dbReference type="EMBL" id="KV423945">
    <property type="protein sequence ID" value="KZT58948.1"/>
    <property type="molecule type" value="Genomic_DNA"/>
</dbReference>
<dbReference type="OrthoDB" id="103454at2759"/>
<dbReference type="Gene3D" id="1.20.58.1380">
    <property type="match status" value="1"/>
</dbReference>
<dbReference type="PANTHER" id="PTHR13405">
    <property type="entry name" value="NUCLEAR PORE COMPLEX PROTEIN NUP133"/>
    <property type="match status" value="1"/>
</dbReference>
<evidence type="ECO:0000256" key="5">
    <source>
        <dbReference type="ARBA" id="ARBA00022927"/>
    </source>
</evidence>
<dbReference type="InterPro" id="IPR014908">
    <property type="entry name" value="Nucleoporin_Nup133/Nup155_N"/>
</dbReference>
<evidence type="ECO:0000256" key="6">
    <source>
        <dbReference type="ARBA" id="ARBA00023010"/>
    </source>
</evidence>
<dbReference type="GO" id="GO:0000972">
    <property type="term" value="P:transcription-dependent tethering of RNA polymerase II gene DNA at nuclear periphery"/>
    <property type="evidence" value="ECO:0007669"/>
    <property type="project" value="TreeGrafter"/>
</dbReference>
<dbReference type="Pfam" id="PF03177">
    <property type="entry name" value="Nucleoporin_C"/>
    <property type="match status" value="1"/>
</dbReference>
<keyword evidence="6" id="KW-0811">Translocation</keyword>
<dbReference type="GO" id="GO:0031080">
    <property type="term" value="C:nuclear pore outer ring"/>
    <property type="evidence" value="ECO:0007669"/>
    <property type="project" value="TreeGrafter"/>
</dbReference>
<evidence type="ECO:0000256" key="7">
    <source>
        <dbReference type="ARBA" id="ARBA00023242"/>
    </source>
</evidence>
<evidence type="ECO:0000256" key="1">
    <source>
        <dbReference type="ARBA" id="ARBA00004259"/>
    </source>
</evidence>
<feature type="region of interest" description="Disordered" evidence="8">
    <location>
        <begin position="1"/>
        <end position="41"/>
    </location>
</feature>
<dbReference type="STRING" id="1353952.A0A165H7F2"/>
<comment type="similarity">
    <text evidence="2">Belongs to the nucleoporin Nup133 family.</text>
</comment>
<dbReference type="GO" id="GO:0006606">
    <property type="term" value="P:protein import into nucleus"/>
    <property type="evidence" value="ECO:0007669"/>
    <property type="project" value="TreeGrafter"/>
</dbReference>
<dbReference type="SUPFAM" id="SSF117289">
    <property type="entry name" value="Nucleoporin domain"/>
    <property type="match status" value="1"/>
</dbReference>
<evidence type="ECO:0000256" key="3">
    <source>
        <dbReference type="ARBA" id="ARBA00022448"/>
    </source>
</evidence>
<evidence type="ECO:0000256" key="4">
    <source>
        <dbReference type="ARBA" id="ARBA00022816"/>
    </source>
</evidence>
<evidence type="ECO:0000256" key="8">
    <source>
        <dbReference type="SAM" id="MobiDB-lite"/>
    </source>
</evidence>
<dbReference type="InterPro" id="IPR015943">
    <property type="entry name" value="WD40/YVTN_repeat-like_dom_sf"/>
</dbReference>
<name>A0A165H7F2_9BASI</name>
<feature type="domain" description="Nucleoporin Nup133/Nup155-like N-terminal" evidence="10">
    <location>
        <begin position="74"/>
        <end position="422"/>
    </location>
</feature>
<dbReference type="PANTHER" id="PTHR13405:SF11">
    <property type="entry name" value="NUCLEAR PORE COMPLEX PROTEIN NUP133"/>
    <property type="match status" value="1"/>
</dbReference>
<dbReference type="Gene3D" id="2.130.10.10">
    <property type="entry name" value="YVTN repeat-like/Quinoprotein amine dehydrogenase"/>
    <property type="match status" value="1"/>
</dbReference>
<protein>
    <recommendedName>
        <fullName evidence="13">Nucleoporin Nup133/Nup155-like C-terminal domain-containing protein</fullName>
    </recommendedName>
</protein>
<gene>
    <name evidence="11" type="ORF">CALCODRAFT_481882</name>
</gene>
<dbReference type="AlphaFoldDB" id="A0A165H7F2"/>
<dbReference type="InterPro" id="IPR007187">
    <property type="entry name" value="Nucleoporin_Nup133/Nup155_C"/>
</dbReference>
<evidence type="ECO:0000256" key="2">
    <source>
        <dbReference type="ARBA" id="ARBA00005569"/>
    </source>
</evidence>
<proteinExistence type="inferred from homology"/>
<dbReference type="Pfam" id="PF08801">
    <property type="entry name" value="Nucleoporin_N"/>
    <property type="match status" value="1"/>
</dbReference>
<dbReference type="InParanoid" id="A0A165H7F2"/>
<sequence length="1204" mass="134461">MFSAPAHGPRARRHTSRTPHTHTLPSQRTTPAYLAPSRTADESVDVDMASPLDETWEERREGEERVLLKDDDCEVAVVGELPGEVRELLAQTSIQDPTRGAIDDRTGYAYLTLFDRCLVWRYQDARTRAPLLLSANQVYTFPLPPAHSGALAQAALVPHQKREPGLLLVLPQGEARYWDSVSRAVSSPDKYASVTVSLAEGEEVNGLWRWESAVYLLSTTGGAIARLMLTSTNAGTALVVSSAFARPRTGLLSFFSRHHASGSPKVAGLAVGHDSARGVDVWVAKEKSVELWRVDREGGEHLALEVNVQELLPGALPALEDKAWWDVQLLDVAVLKGGTPVVVFACTATMPGLVWSSTKPPSYAVATLVDAGGGEMRVASLRELQYSTPAVLPSTQVFLSIPQGGSIVFAQFPDTVISFSLTTSLFFEDIPLRDVNENRYLGYNTEPRVEGHVTCLTALSGLISLTVDVESVNAKAQTALEGANHQHLATDKLKERIEHAVYYGGSSANPLSFDFRSPEVEGDLTAAIEQISKEIVSDSYRHKPWLLDLEMQLKERLDAARELVAFIDNNHLLGRLSLTSRWSICMDAEKIAAAKRLWSLHEQELSDHPQSLLSPVLSEIVARSVASQSSDATEGGIRTFFEHKIAEIALLTEEIGDIVEQERETADVIHRASVTLEAARILVTLLTAAQEYRSEYSIRYGISEYSSPVPLWTETPGNIDLLLLLNERTREDYSTVHQINPNNPPTNTSGADIEVLQDQLKYHVLFVAQAYFRVVRNRLSYLEHVQGDDSPEYLQLQSQHTIDRKRIIIGLVDVGHFQPALHLAEQEQDWETLVDLCTDEKLGATPALLEEYILNHGEAFAFELYQHYYQTGKIYELLHRNAREEIQLLDRFLQQSKYYRISWIHDINMGNFQSAARSLLLESTSTQKAIDRKTMLSVGKLSELAQRTAKEYSQDSVAIVGAYDKGLEIVTVHERLAEELAENIALGHLAQPDILADTIAETKATRLGDSALAEVFKACVKHVMHGDILSIEDLVDVLTLKDNGRSEYKDYATALKAFERSETEIPPIRAQITLEAIWRRIYLHDEWRELQASDDMPDSERHARLRGTAAYATLWTTVEFMDPKFFLRPANCRRIPTEEECCSRFVSYRPEQTAALQQALADEISQLEIAFTDEAPSSPKMGLEFLYDELWAILRHDKESGMSF</sequence>
<evidence type="ECO:0000313" key="12">
    <source>
        <dbReference type="Proteomes" id="UP000076842"/>
    </source>
</evidence>
<dbReference type="Proteomes" id="UP000076842">
    <property type="component" value="Unassembled WGS sequence"/>
</dbReference>
<keyword evidence="7" id="KW-0539">Nucleus</keyword>
<feature type="domain" description="Nucleoporin Nup133/Nup155-like C-terminal" evidence="9">
    <location>
        <begin position="771"/>
        <end position="1143"/>
    </location>
</feature>
<accession>A0A165H7F2</accession>
<keyword evidence="3" id="KW-0813">Transport</keyword>
<evidence type="ECO:0000313" key="11">
    <source>
        <dbReference type="EMBL" id="KZT58948.1"/>
    </source>
</evidence>
<feature type="compositionally biased region" description="Basic residues" evidence="8">
    <location>
        <begin position="9"/>
        <end position="20"/>
    </location>
</feature>
<dbReference type="FunCoup" id="A0A165H7F2">
    <property type="interactions" value="94"/>
</dbReference>
<dbReference type="GO" id="GO:0017056">
    <property type="term" value="F:structural constituent of nuclear pore"/>
    <property type="evidence" value="ECO:0007669"/>
    <property type="project" value="InterPro"/>
</dbReference>
<reference evidence="11 12" key="1">
    <citation type="journal article" date="2016" name="Mol. Biol. Evol.">
        <title>Comparative Genomics of Early-Diverging Mushroom-Forming Fungi Provides Insights into the Origins of Lignocellulose Decay Capabilities.</title>
        <authorList>
            <person name="Nagy L.G."/>
            <person name="Riley R."/>
            <person name="Tritt A."/>
            <person name="Adam C."/>
            <person name="Daum C."/>
            <person name="Floudas D."/>
            <person name="Sun H."/>
            <person name="Yadav J.S."/>
            <person name="Pangilinan J."/>
            <person name="Larsson K.H."/>
            <person name="Matsuura K."/>
            <person name="Barry K."/>
            <person name="Labutti K."/>
            <person name="Kuo R."/>
            <person name="Ohm R.A."/>
            <person name="Bhattacharya S.S."/>
            <person name="Shirouzu T."/>
            <person name="Yoshinaga Y."/>
            <person name="Martin F.M."/>
            <person name="Grigoriev I.V."/>
            <person name="Hibbett D.S."/>
        </authorList>
    </citation>
    <scope>NUCLEOTIDE SEQUENCE [LARGE SCALE GENOMIC DNA]</scope>
    <source>
        <strain evidence="11 12">HHB12733</strain>
    </source>
</reference>
<comment type="subcellular location">
    <subcellularLocation>
        <location evidence="1">Nucleus envelope</location>
    </subcellularLocation>
</comment>
<dbReference type="GO" id="GO:0016973">
    <property type="term" value="P:poly(A)+ mRNA export from nucleus"/>
    <property type="evidence" value="ECO:0007669"/>
    <property type="project" value="TreeGrafter"/>
</dbReference>
<keyword evidence="5" id="KW-0653">Protein transport</keyword>
<keyword evidence="12" id="KW-1185">Reference proteome</keyword>
<dbReference type="InterPro" id="IPR037624">
    <property type="entry name" value="Nup133-like"/>
</dbReference>
<organism evidence="11 12">
    <name type="scientific">Calocera cornea HHB12733</name>
    <dbReference type="NCBI Taxonomy" id="1353952"/>
    <lineage>
        <taxon>Eukaryota</taxon>
        <taxon>Fungi</taxon>
        <taxon>Dikarya</taxon>
        <taxon>Basidiomycota</taxon>
        <taxon>Agaricomycotina</taxon>
        <taxon>Dacrymycetes</taxon>
        <taxon>Dacrymycetales</taxon>
        <taxon>Dacrymycetaceae</taxon>
        <taxon>Calocera</taxon>
    </lineage>
</organism>
<evidence type="ECO:0000259" key="9">
    <source>
        <dbReference type="Pfam" id="PF03177"/>
    </source>
</evidence>
<evidence type="ECO:0008006" key="13">
    <source>
        <dbReference type="Google" id="ProtNLM"/>
    </source>
</evidence>
<keyword evidence="4" id="KW-0509">mRNA transport</keyword>
<evidence type="ECO:0000259" key="10">
    <source>
        <dbReference type="Pfam" id="PF08801"/>
    </source>
</evidence>